<evidence type="ECO:0000256" key="1">
    <source>
        <dbReference type="SAM" id="MobiDB-lite"/>
    </source>
</evidence>
<keyword evidence="4" id="KW-1185">Reference proteome</keyword>
<gene>
    <name evidence="3" type="ORF">AB3X52_12390</name>
</gene>
<dbReference type="Proteomes" id="UP001556631">
    <property type="component" value="Unassembled WGS sequence"/>
</dbReference>
<dbReference type="RefSeq" id="WP_367994391.1">
    <property type="nucleotide sequence ID" value="NZ_JBFPJR010000020.1"/>
</dbReference>
<comment type="caution">
    <text evidence="3">The sequence shown here is derived from an EMBL/GenBank/DDBJ whole genome shotgun (WGS) entry which is preliminary data.</text>
</comment>
<protein>
    <submittedName>
        <fullName evidence="3">Septum formation family protein</fullName>
    </submittedName>
</protein>
<reference evidence="3 4" key="1">
    <citation type="submission" date="2024-07" db="EMBL/GenBank/DDBJ databases">
        <authorList>
            <person name="Lee S."/>
            <person name="Kang M."/>
        </authorList>
    </citation>
    <scope>NUCLEOTIDE SEQUENCE [LARGE SCALE GENOMIC DNA]</scope>
    <source>
        <strain evidence="3 4">DS6</strain>
    </source>
</reference>
<evidence type="ECO:0000313" key="3">
    <source>
        <dbReference type="EMBL" id="MEX0428421.1"/>
    </source>
</evidence>
<feature type="compositionally biased region" description="Pro residues" evidence="1">
    <location>
        <begin position="14"/>
        <end position="25"/>
    </location>
</feature>
<accession>A0ABV3SZR0</accession>
<dbReference type="EMBL" id="JBFPJR010000020">
    <property type="protein sequence ID" value="MEX0428421.1"/>
    <property type="molecule type" value="Genomic_DNA"/>
</dbReference>
<evidence type="ECO:0000313" key="4">
    <source>
        <dbReference type="Proteomes" id="UP001556631"/>
    </source>
</evidence>
<name>A0ABV3SZR0_9ACTN</name>
<feature type="domain" description="Septum formation-related" evidence="2">
    <location>
        <begin position="51"/>
        <end position="252"/>
    </location>
</feature>
<evidence type="ECO:0000259" key="2">
    <source>
        <dbReference type="Pfam" id="PF13845"/>
    </source>
</evidence>
<dbReference type="InterPro" id="IPR026004">
    <property type="entry name" value="Septum_form"/>
</dbReference>
<feature type="region of interest" description="Disordered" evidence="1">
    <location>
        <begin position="5"/>
        <end position="31"/>
    </location>
</feature>
<dbReference type="Pfam" id="PF13845">
    <property type="entry name" value="Septum_form"/>
    <property type="match status" value="1"/>
</dbReference>
<sequence length="259" mass="27185">MLAALAGCGGGTPAPTPSPSAPAPSPTHATAAPTPAADACYALTFDQALAPTAQSRAVPCAKRHTTETYAVGRLDTVIDGHLVAVDSAHVRDQVARACPARLARFLGGTADDLRLSMLRPVWFTPTVEQSDAGAQWYRCDVIAIAGPTTLLPVTGHLKGALADQRADDFAMCSTAEPGTAGFTRVPCQRQHSWKALRTVPLPAGKYPGEAAAKAAGQTICRDAGRDAASDALDYQWGYEWPTAQEWRGGQTYGICWAPD</sequence>
<proteinExistence type="predicted"/>
<organism evidence="3 4">
    <name type="scientific">Nocardioides eburneus</name>
    <dbReference type="NCBI Taxonomy" id="3231482"/>
    <lineage>
        <taxon>Bacteria</taxon>
        <taxon>Bacillati</taxon>
        <taxon>Actinomycetota</taxon>
        <taxon>Actinomycetes</taxon>
        <taxon>Propionibacteriales</taxon>
        <taxon>Nocardioidaceae</taxon>
        <taxon>Nocardioides</taxon>
    </lineage>
</organism>